<reference evidence="2" key="1">
    <citation type="submission" date="2016-11" db="EMBL/GenBank/DDBJ databases">
        <authorList>
            <person name="Varghese N."/>
            <person name="Submissions S."/>
        </authorList>
    </citation>
    <scope>NUCLEOTIDE SEQUENCE [LARGE SCALE GENOMIC DNA]</scope>
    <source>
        <strain evidence="2">DSM 29326</strain>
    </source>
</reference>
<evidence type="ECO:0000313" key="2">
    <source>
        <dbReference type="Proteomes" id="UP000183987"/>
    </source>
</evidence>
<dbReference type="AlphaFoldDB" id="A0A1M4WEF7"/>
<gene>
    <name evidence="1" type="ORF">SAMN05444339_10287</name>
</gene>
<sequence>MNYVTPTPQTVDQVCRTAYGDESGYVESVLDANPGLAALGLILPAGTRITLPDLPDQAKLIPVVTLWD</sequence>
<proteinExistence type="predicted"/>
<dbReference type="Pfam" id="PF05489">
    <property type="entry name" value="Phage_tail_X"/>
    <property type="match status" value="1"/>
</dbReference>
<accession>A0A1M4WEF7</accession>
<dbReference type="EMBL" id="FQUE01000002">
    <property type="protein sequence ID" value="SHE79594.1"/>
    <property type="molecule type" value="Genomic_DNA"/>
</dbReference>
<dbReference type="STRING" id="366533.SAMN05444339_10287"/>
<evidence type="ECO:0000313" key="1">
    <source>
        <dbReference type="EMBL" id="SHE79594.1"/>
    </source>
</evidence>
<organism evidence="1 2">
    <name type="scientific">Loktanella atrilutea</name>
    <dbReference type="NCBI Taxonomy" id="366533"/>
    <lineage>
        <taxon>Bacteria</taxon>
        <taxon>Pseudomonadati</taxon>
        <taxon>Pseudomonadota</taxon>
        <taxon>Alphaproteobacteria</taxon>
        <taxon>Rhodobacterales</taxon>
        <taxon>Roseobacteraceae</taxon>
        <taxon>Loktanella</taxon>
    </lineage>
</organism>
<dbReference type="Proteomes" id="UP000183987">
    <property type="component" value="Unassembled WGS sequence"/>
</dbReference>
<name>A0A1M4WEF7_LOKAT</name>
<keyword evidence="2" id="KW-1185">Reference proteome</keyword>
<dbReference type="RefSeq" id="WP_072856247.1">
    <property type="nucleotide sequence ID" value="NZ_FQUE01000002.1"/>
</dbReference>
<dbReference type="OrthoDB" id="8759063at2"/>
<dbReference type="InterPro" id="IPR008861">
    <property type="entry name" value="GpX-like"/>
</dbReference>
<protein>
    <submittedName>
        <fullName evidence="1">p2-like prophage tail protein X</fullName>
    </submittedName>
</protein>